<evidence type="ECO:0000259" key="2">
    <source>
        <dbReference type="PROSITE" id="PS51212"/>
    </source>
</evidence>
<sequence>MFGQSLAVLALTAGVADAYFILSHPILETTRLDPPHVHSIVGGSNFDKTIDYNSTLLSSCTTAPISIDKSNYWTPQLYYYNPDGATFQMIPAAGVNTYYLPRYGPENKVYAPPKGLRMISGNPYRRDFVEGDPNSEAISFVCLDYSGSHQNDPDWAQRNSFFTHNCPNGMRAQVNFPTCWDGVNLDSNDHSSHMAWPTGGANGGGSCPSSHPVHIVQIFYEFIYNVQDFPFNNASVPTWVFANGDTTGYGMHGDFVMGWEDDAEGNSVLQAAIDQCNQDNGVGGELNNCPPFVPYLQSGDGCRGQNDFVNEDIGSGHPIAKLPGDNPIWIGNGTKPSYGNYSDAGISYTDGKSTIPDGYVHVGCIAEGSSGRALTGSTWVSKNMTRGTCVAHCEASGFPLAGIEYGEECYCGYFMVNGASNTTLLDESKCGSVCAANTNENCGGSSTLDLFNNPSMYPQTPLPAGWTDNGCFTDATSGRALSAYSFTSSAMTPALCLTGCQARGYVIGGIEYSSECYCGNKFNAGSLSADPTTCSMACSGDPAQRCGGSSRLSTFTYSNSTSIYQRRKLAKWRV</sequence>
<keyword evidence="1" id="KW-0732">Signal</keyword>
<protein>
    <recommendedName>
        <fullName evidence="2">WSC domain-containing protein</fullName>
    </recommendedName>
</protein>
<dbReference type="PANTHER" id="PTHR43662:SF3">
    <property type="entry name" value="DOMAIN PROTEIN, PUTATIVE (AFU_ORTHOLOGUE AFUA_6G11970)-RELATED"/>
    <property type="match status" value="1"/>
</dbReference>
<feature type="domain" description="WSC" evidence="2">
    <location>
        <begin position="358"/>
        <end position="454"/>
    </location>
</feature>
<reference evidence="3 4" key="1">
    <citation type="submission" date="2024-01" db="EMBL/GenBank/DDBJ databases">
        <title>Comparative genomics of Cryptococcus and Kwoniella reveals pathogenesis evolution and contrasting modes of karyotype evolution via chromosome fusion or intercentromeric recombination.</title>
        <authorList>
            <person name="Coelho M.A."/>
            <person name="David-Palma M."/>
            <person name="Shea T."/>
            <person name="Bowers K."/>
            <person name="McGinley-Smith S."/>
            <person name="Mohammad A.W."/>
            <person name="Gnirke A."/>
            <person name="Yurkov A.M."/>
            <person name="Nowrousian M."/>
            <person name="Sun S."/>
            <person name="Cuomo C.A."/>
            <person name="Heitman J."/>
        </authorList>
    </citation>
    <scope>NUCLEOTIDE SEQUENCE [LARGE SCALE GENOMIC DNA]</scope>
    <source>
        <strain evidence="3">CBS 11374</strain>
    </source>
</reference>
<dbReference type="RefSeq" id="XP_062793522.1">
    <property type="nucleotide sequence ID" value="XM_062937471.1"/>
</dbReference>
<gene>
    <name evidence="3" type="ORF">IL334_005763</name>
</gene>
<dbReference type="PANTHER" id="PTHR43662">
    <property type="match status" value="1"/>
</dbReference>
<keyword evidence="4" id="KW-1185">Reference proteome</keyword>
<dbReference type="InterPro" id="IPR018535">
    <property type="entry name" value="DUF1996"/>
</dbReference>
<evidence type="ECO:0000313" key="3">
    <source>
        <dbReference type="EMBL" id="WRT68783.1"/>
    </source>
</evidence>
<dbReference type="Proteomes" id="UP001329825">
    <property type="component" value="Chromosome 7"/>
</dbReference>
<organism evidence="3 4">
    <name type="scientific">Kwoniella shivajii</name>
    <dbReference type="NCBI Taxonomy" id="564305"/>
    <lineage>
        <taxon>Eukaryota</taxon>
        <taxon>Fungi</taxon>
        <taxon>Dikarya</taxon>
        <taxon>Basidiomycota</taxon>
        <taxon>Agaricomycotina</taxon>
        <taxon>Tremellomycetes</taxon>
        <taxon>Tremellales</taxon>
        <taxon>Cryptococcaceae</taxon>
        <taxon>Kwoniella</taxon>
    </lineage>
</organism>
<dbReference type="EMBL" id="CP141887">
    <property type="protein sequence ID" value="WRT68783.1"/>
    <property type="molecule type" value="Genomic_DNA"/>
</dbReference>
<proteinExistence type="predicted"/>
<name>A0ABZ1D416_9TREE</name>
<dbReference type="PROSITE" id="PS51212">
    <property type="entry name" value="WSC"/>
    <property type="match status" value="2"/>
</dbReference>
<evidence type="ECO:0000256" key="1">
    <source>
        <dbReference type="SAM" id="SignalP"/>
    </source>
</evidence>
<dbReference type="Pfam" id="PF01822">
    <property type="entry name" value="WSC"/>
    <property type="match status" value="2"/>
</dbReference>
<feature type="signal peptide" evidence="1">
    <location>
        <begin position="1"/>
        <end position="18"/>
    </location>
</feature>
<dbReference type="SMART" id="SM00321">
    <property type="entry name" value="WSC"/>
    <property type="match status" value="2"/>
</dbReference>
<dbReference type="GeneID" id="87957893"/>
<dbReference type="Pfam" id="PF09362">
    <property type="entry name" value="DUF1996"/>
    <property type="match status" value="1"/>
</dbReference>
<evidence type="ECO:0000313" key="4">
    <source>
        <dbReference type="Proteomes" id="UP001329825"/>
    </source>
</evidence>
<feature type="domain" description="WSC" evidence="2">
    <location>
        <begin position="465"/>
        <end position="558"/>
    </location>
</feature>
<accession>A0ABZ1D416</accession>
<feature type="chain" id="PRO_5046645448" description="WSC domain-containing protein" evidence="1">
    <location>
        <begin position="19"/>
        <end position="574"/>
    </location>
</feature>
<dbReference type="InterPro" id="IPR002889">
    <property type="entry name" value="WSC_carb-bd"/>
</dbReference>